<feature type="compositionally biased region" description="Low complexity" evidence="1">
    <location>
        <begin position="446"/>
        <end position="457"/>
    </location>
</feature>
<feature type="region of interest" description="Disordered" evidence="1">
    <location>
        <begin position="426"/>
        <end position="474"/>
    </location>
</feature>
<feature type="region of interest" description="Disordered" evidence="1">
    <location>
        <begin position="259"/>
        <end position="286"/>
    </location>
</feature>
<feature type="compositionally biased region" description="Basic and acidic residues" evidence="1">
    <location>
        <begin position="164"/>
        <end position="174"/>
    </location>
</feature>
<sequence>MQKESASRGVPMQLWFQKMMETLGYRFLISKGNRDGVDILAAPKEFSNVTWNIIDKYDLKDMYNCDQTSSEMNISLKPNDFTKKVSLHKGKAVRQPLSVMFCVSADGKHKIPLHVFMPFLEPNWFKFARDYLNHDEALQNIDMEKLIEGGKPPLDEQLENEENSTQKELDAEGAKERFREWKERRQAAVDFFASVLDAFHELKEVPLNVRVSEIRQPNVSRVYLNGPLTDDETAAFEAEFPDQTKENEQEFYDRLLLANPSRGYRSPQIDGVEEPEEPEPTDANDRLTSARATPFMNSLVADEAHEQGSDSDDEEVPMDDDIMDVAEDVDPHESNSSVESAMDTCNKDSTEDPFLVDHPTDVPDPIEVDDPIVVNDSSDEDDEIFVVTPNFRGFQHSSLSAAVTTSTPIRTKISLDSHETWTPATYQEQFDPRFPTPALPLERRSPSPVQVPESPSPALVTRSSSPQGNLPVKLPSIQDLDRNLQRQWRSSVPRVPPHPVFCPNCQCQSCIVQKAMYYK</sequence>
<dbReference type="VEuPathDB" id="FungiDB:YALI0_A10483g"/>
<dbReference type="Proteomes" id="UP000256601">
    <property type="component" value="Unassembled WGS sequence"/>
</dbReference>
<name>A0A371BWT4_YARLL</name>
<feature type="compositionally biased region" description="Acidic residues" evidence="1">
    <location>
        <begin position="271"/>
        <end position="282"/>
    </location>
</feature>
<reference evidence="2 3" key="1">
    <citation type="submission" date="2018-07" db="EMBL/GenBank/DDBJ databases">
        <title>Draft Genome Assemblies for Five Robust Yarrowia lipolytica Strains Exhibiting High Lipid Production and Pentose Sugar Utilization and Sugar Alcohol Secretion from Undetoxified Lignocellulosic Biomass Hydrolysates.</title>
        <authorList>
            <consortium name="DOE Joint Genome Institute"/>
            <person name="Walker C."/>
            <person name="Ryu S."/>
            <person name="Na H."/>
            <person name="Zane M."/>
            <person name="LaButti K."/>
            <person name="Lipzen A."/>
            <person name="Haridas S."/>
            <person name="Barry K."/>
            <person name="Grigoriev I.V."/>
            <person name="Quarterman J."/>
            <person name="Slininger P."/>
            <person name="Dien B."/>
            <person name="Trinh C.T."/>
        </authorList>
    </citation>
    <scope>NUCLEOTIDE SEQUENCE [LARGE SCALE GENOMIC DNA]</scope>
    <source>
        <strain evidence="2 3">YB392</strain>
    </source>
</reference>
<feature type="region of interest" description="Disordered" evidence="1">
    <location>
        <begin position="149"/>
        <end position="174"/>
    </location>
</feature>
<proteinExistence type="predicted"/>
<organism evidence="2 3">
    <name type="scientific">Yarrowia lipolytica</name>
    <name type="common">Candida lipolytica</name>
    <dbReference type="NCBI Taxonomy" id="4952"/>
    <lineage>
        <taxon>Eukaryota</taxon>
        <taxon>Fungi</taxon>
        <taxon>Dikarya</taxon>
        <taxon>Ascomycota</taxon>
        <taxon>Saccharomycotina</taxon>
        <taxon>Dipodascomycetes</taxon>
        <taxon>Dipodascales</taxon>
        <taxon>Dipodascales incertae sedis</taxon>
        <taxon>Yarrowia</taxon>
    </lineage>
</organism>
<accession>A0A371BWT4</accession>
<dbReference type="AlphaFoldDB" id="A0A371BWT4"/>
<gene>
    <name evidence="2" type="ORF">B0I71DRAFT_27388</name>
</gene>
<evidence type="ECO:0000256" key="1">
    <source>
        <dbReference type="SAM" id="MobiDB-lite"/>
    </source>
</evidence>
<evidence type="ECO:0000313" key="2">
    <source>
        <dbReference type="EMBL" id="RDW22536.1"/>
    </source>
</evidence>
<dbReference type="EMBL" id="KZ859232">
    <property type="protein sequence ID" value="RDW22536.1"/>
    <property type="molecule type" value="Genomic_DNA"/>
</dbReference>
<feature type="region of interest" description="Disordered" evidence="1">
    <location>
        <begin position="350"/>
        <end position="379"/>
    </location>
</feature>
<evidence type="ECO:0000313" key="3">
    <source>
        <dbReference type="Proteomes" id="UP000256601"/>
    </source>
</evidence>
<dbReference type="VEuPathDB" id="FungiDB:YALI1_A10468g"/>
<protein>
    <submittedName>
        <fullName evidence="2">Uncharacterized protein</fullName>
    </submittedName>
</protein>